<reference evidence="11" key="1">
    <citation type="journal article" date="2023" name="G3 (Bethesda)">
        <title>Whole genome assembly and annotation of the endangered Caribbean coral Acropora cervicornis.</title>
        <authorList>
            <person name="Selwyn J.D."/>
            <person name="Vollmer S.V."/>
        </authorList>
    </citation>
    <scope>NUCLEOTIDE SEQUENCE</scope>
    <source>
        <strain evidence="11">K2</strain>
    </source>
</reference>
<feature type="domain" description="Mab-21-like nucleotidyltransferase" evidence="9">
    <location>
        <begin position="56"/>
        <end position="256"/>
    </location>
</feature>
<dbReference type="Gene3D" id="3.30.460.90">
    <property type="match status" value="1"/>
</dbReference>
<dbReference type="Pfam" id="PF03281">
    <property type="entry name" value="Mab-21"/>
    <property type="match status" value="1"/>
</dbReference>
<evidence type="ECO:0000313" key="12">
    <source>
        <dbReference type="Proteomes" id="UP001249851"/>
    </source>
</evidence>
<name>A0AAD9UTV8_ACRCE</name>
<feature type="domain" description="Mab-21-like HhH/H2TH-like" evidence="10">
    <location>
        <begin position="263"/>
        <end position="351"/>
    </location>
</feature>
<dbReference type="SMART" id="SM01265">
    <property type="entry name" value="Mab-21"/>
    <property type="match status" value="1"/>
</dbReference>
<dbReference type="Gene3D" id="1.10.1410.40">
    <property type="match status" value="1"/>
</dbReference>
<evidence type="ECO:0000256" key="6">
    <source>
        <dbReference type="ARBA" id="ARBA00022741"/>
    </source>
</evidence>
<evidence type="ECO:0000256" key="1">
    <source>
        <dbReference type="ARBA" id="ARBA00001946"/>
    </source>
</evidence>
<evidence type="ECO:0000259" key="10">
    <source>
        <dbReference type="Pfam" id="PF20266"/>
    </source>
</evidence>
<reference evidence="11" key="2">
    <citation type="journal article" date="2023" name="Science">
        <title>Genomic signatures of disease resistance in endangered staghorn corals.</title>
        <authorList>
            <person name="Vollmer S.V."/>
            <person name="Selwyn J.D."/>
            <person name="Despard B.A."/>
            <person name="Roesel C.L."/>
        </authorList>
    </citation>
    <scope>NUCLEOTIDE SEQUENCE</scope>
    <source>
        <strain evidence="11">K2</strain>
    </source>
</reference>
<dbReference type="InterPro" id="IPR046903">
    <property type="entry name" value="Mab-21-like_nuc_Trfase"/>
</dbReference>
<dbReference type="AlphaFoldDB" id="A0AAD9UTV8"/>
<organism evidence="11 12">
    <name type="scientific">Acropora cervicornis</name>
    <name type="common">Staghorn coral</name>
    <dbReference type="NCBI Taxonomy" id="6130"/>
    <lineage>
        <taxon>Eukaryota</taxon>
        <taxon>Metazoa</taxon>
        <taxon>Cnidaria</taxon>
        <taxon>Anthozoa</taxon>
        <taxon>Hexacorallia</taxon>
        <taxon>Scleractinia</taxon>
        <taxon>Astrocoeniina</taxon>
        <taxon>Acroporidae</taxon>
        <taxon>Acropora</taxon>
    </lineage>
</organism>
<comment type="similarity">
    <text evidence="2">Belongs to the mab-21 family.</text>
</comment>
<dbReference type="Pfam" id="PF20266">
    <property type="entry name" value="Mab-21_C"/>
    <property type="match status" value="1"/>
</dbReference>
<evidence type="ECO:0000256" key="4">
    <source>
        <dbReference type="ARBA" id="ARBA00022695"/>
    </source>
</evidence>
<protein>
    <submittedName>
        <fullName evidence="11">Cyclic GMP-AMP synthase</fullName>
    </submittedName>
</protein>
<proteinExistence type="inferred from homology"/>
<keyword evidence="12" id="KW-1185">Reference proteome</keyword>
<dbReference type="Proteomes" id="UP001249851">
    <property type="component" value="Unassembled WGS sequence"/>
</dbReference>
<keyword evidence="7" id="KW-0067">ATP-binding</keyword>
<evidence type="ECO:0000256" key="3">
    <source>
        <dbReference type="ARBA" id="ARBA00022679"/>
    </source>
</evidence>
<comment type="caution">
    <text evidence="11">The sequence shown here is derived from an EMBL/GenBank/DDBJ whole genome shotgun (WGS) entry which is preliminary data.</text>
</comment>
<keyword evidence="6" id="KW-0547">Nucleotide-binding</keyword>
<keyword evidence="3" id="KW-0808">Transferase</keyword>
<dbReference type="InterPro" id="IPR024810">
    <property type="entry name" value="MAB21L/cGLR"/>
</dbReference>
<dbReference type="GO" id="GO:0016779">
    <property type="term" value="F:nucleotidyltransferase activity"/>
    <property type="evidence" value="ECO:0007669"/>
    <property type="project" value="UniProtKB-KW"/>
</dbReference>
<keyword evidence="5" id="KW-0479">Metal-binding</keyword>
<sequence>MSEVVEYYEQQAKFEDQNEAVEIRLKLERLVNNILEQVKKRDNRFQSTLIYSGSVYEGVKVDQPDEFDFMSALDDLTNKPKLCTSDKGNGYVKLVLDESGWKEFEDDEGFFNPNLLSRHFKKLVNESLSDAEIPQDLVISKTNQDLLDSTWAPVYFTLLGNSTGKDNPAGTMYSETHGPATTLYIRNQAGGSYNNLTITVDLTLSLECQVSKLPVQLAKLPTSVDNSLNKTGVHLVPAGFDSWRISFSVIEKEILSTAPAGFKVCFRVIKTMRNTIQQRLGLGQSTSLIPSYLFKTVLLSEIFRKDRRWQDGDLHQVVDDVLALILQGIEQETITSFFVPGYNLLSTGDHENRLRQCILKEMLNDLRGLEKTHHSRDVKETRQQIRVLEMIDLLDYVISSTVSGKDPTTVWNKIFVNIETIPQSHKFGHFWNQITDLNSTELDDNTYNFLVVIWNTVEVFFKRLLTHLPVQGELNVLAQKFYIRTCEKKKEYEKKHQITSKCDVHQIPLHQLAYEMLHDLAECYTDDVGYAFWSKLHKGVPRGYKSSEFFREVTEVTVNCGSETGFAMFKERMKQYISLVSEQVLIDAMVNYIRQIFYFARDILKSKLDYVKMPELDLD</sequence>
<comment type="cofactor">
    <cofactor evidence="1">
        <name>Mg(2+)</name>
        <dbReference type="ChEBI" id="CHEBI:18420"/>
    </cofactor>
</comment>
<evidence type="ECO:0000259" key="9">
    <source>
        <dbReference type="Pfam" id="PF03281"/>
    </source>
</evidence>
<evidence type="ECO:0000256" key="7">
    <source>
        <dbReference type="ARBA" id="ARBA00022840"/>
    </source>
</evidence>
<gene>
    <name evidence="11" type="ORF">P5673_030056</name>
</gene>
<dbReference type="InterPro" id="IPR046906">
    <property type="entry name" value="Mab-21_HhH/H2TH-like"/>
</dbReference>
<dbReference type="PANTHER" id="PTHR10656">
    <property type="entry name" value="CELL FATE DETERMINING PROTEIN MAB21-RELATED"/>
    <property type="match status" value="1"/>
</dbReference>
<evidence type="ECO:0000256" key="2">
    <source>
        <dbReference type="ARBA" id="ARBA00008307"/>
    </source>
</evidence>
<evidence type="ECO:0000256" key="5">
    <source>
        <dbReference type="ARBA" id="ARBA00022723"/>
    </source>
</evidence>
<evidence type="ECO:0000256" key="8">
    <source>
        <dbReference type="ARBA" id="ARBA00022842"/>
    </source>
</evidence>
<dbReference type="GO" id="GO:0005524">
    <property type="term" value="F:ATP binding"/>
    <property type="evidence" value="ECO:0007669"/>
    <property type="project" value="UniProtKB-KW"/>
</dbReference>
<accession>A0AAD9UTV8</accession>
<evidence type="ECO:0000313" key="11">
    <source>
        <dbReference type="EMBL" id="KAK2549512.1"/>
    </source>
</evidence>
<dbReference type="PANTHER" id="PTHR10656:SF42">
    <property type="entry name" value="CYCLIC GMP-AMP SYNTHASE-LIKE PROTEIN-RELATED"/>
    <property type="match status" value="1"/>
</dbReference>
<keyword evidence="4" id="KW-0548">Nucleotidyltransferase</keyword>
<keyword evidence="8" id="KW-0460">Magnesium</keyword>
<dbReference type="GO" id="GO:0046872">
    <property type="term" value="F:metal ion binding"/>
    <property type="evidence" value="ECO:0007669"/>
    <property type="project" value="UniProtKB-KW"/>
</dbReference>
<dbReference type="EMBL" id="JARQWQ010000125">
    <property type="protein sequence ID" value="KAK2549512.1"/>
    <property type="molecule type" value="Genomic_DNA"/>
</dbReference>